<dbReference type="PATRIC" id="fig|1550241.5.peg.1260"/>
<evidence type="ECO:0000313" key="2">
    <source>
        <dbReference type="Proteomes" id="UP000067434"/>
    </source>
</evidence>
<dbReference type="Proteomes" id="UP000067434">
    <property type="component" value="Chromosome"/>
</dbReference>
<dbReference type="GeneID" id="25401774"/>
<accession>A0A0F7FHU0</accession>
<dbReference type="EMBL" id="CP009961">
    <property type="protein sequence ID" value="AKG38902.1"/>
    <property type="molecule type" value="Genomic_DNA"/>
</dbReference>
<dbReference type="RefSeq" id="WP_052884403.1">
    <property type="nucleotide sequence ID" value="NZ_CP009961.1"/>
</dbReference>
<dbReference type="AlphaFoldDB" id="A0A0F7FHU0"/>
<dbReference type="HOGENOM" id="CLU_2893461_0_0_2"/>
<reference evidence="1 2" key="1">
    <citation type="journal article" date="2015" name="Stand. Genomic Sci.">
        <title>Complete genome sequence of and proposal of Thermofilum uzonense sp. nov. a novel hyperthermophilic crenarchaeon and emended description of the genus Thermofilum.</title>
        <authorList>
            <person name="Toshchakov S.V."/>
            <person name="Korzhenkov A.A."/>
            <person name="Samarov N.I."/>
            <person name="Mazunin I.O."/>
            <person name="Mozhey O.I."/>
            <person name="Shmyr I.S."/>
            <person name="Derbikova K.S."/>
            <person name="Taranov E.A."/>
            <person name="Dominova I.N."/>
            <person name="Bonch-Osmolovskaya E.A."/>
            <person name="Patrushev M.V."/>
            <person name="Podosokorskaya O.A."/>
            <person name="Kublanov I.V."/>
        </authorList>
    </citation>
    <scope>NUCLEOTIDE SEQUENCE [LARGE SCALE GENOMIC DNA]</scope>
    <source>
        <strain evidence="1 2">1807-2</strain>
    </source>
</reference>
<keyword evidence="2" id="KW-1185">Reference proteome</keyword>
<evidence type="ECO:0000313" key="1">
    <source>
        <dbReference type="EMBL" id="AKG38902.1"/>
    </source>
</evidence>
<sequence length="62" mass="7095">MGDVQAYVYAAFISRPKSCTRIAPFKAYADILPDHRKALDSIDAILEELEEHRSMLENLLEE</sequence>
<gene>
    <name evidence="1" type="ORF">MA03_06045</name>
</gene>
<protein>
    <submittedName>
        <fullName evidence="1">Uncharacterized protein</fullName>
    </submittedName>
</protein>
<proteinExistence type="predicted"/>
<name>A0A0F7FHU0_9CREN</name>
<dbReference type="KEGG" id="thf:MA03_06045"/>
<organism evidence="1 2">
    <name type="scientific">Infirmifilum uzonense</name>
    <dbReference type="NCBI Taxonomy" id="1550241"/>
    <lineage>
        <taxon>Archaea</taxon>
        <taxon>Thermoproteota</taxon>
        <taxon>Thermoprotei</taxon>
        <taxon>Thermofilales</taxon>
        <taxon>Thermofilaceae</taxon>
        <taxon>Infirmifilum</taxon>
    </lineage>
</organism>